<organism evidence="2 3">
    <name type="scientific">Pleurodeles waltl</name>
    <name type="common">Iberian ribbed newt</name>
    <dbReference type="NCBI Taxonomy" id="8319"/>
    <lineage>
        <taxon>Eukaryota</taxon>
        <taxon>Metazoa</taxon>
        <taxon>Chordata</taxon>
        <taxon>Craniata</taxon>
        <taxon>Vertebrata</taxon>
        <taxon>Euteleostomi</taxon>
        <taxon>Amphibia</taxon>
        <taxon>Batrachia</taxon>
        <taxon>Caudata</taxon>
        <taxon>Salamandroidea</taxon>
        <taxon>Salamandridae</taxon>
        <taxon>Pleurodelinae</taxon>
        <taxon>Pleurodeles</taxon>
    </lineage>
</organism>
<accession>A0AAV7LQL6</accession>
<sequence>MKPEQINGQSGRAPPLERESRKKSDLPPASGGTSAASVLITERRVLLEGASRRCSRINIRVAHSYGGDVSAAIKMFTLKNNTALSSLANTKSSALKKQKEECTRFNMCPSPSLALGLSS</sequence>
<feature type="compositionally biased region" description="Polar residues" evidence="1">
    <location>
        <begin position="1"/>
        <end position="10"/>
    </location>
</feature>
<keyword evidence="3" id="KW-1185">Reference proteome</keyword>
<proteinExistence type="predicted"/>
<comment type="caution">
    <text evidence="2">The sequence shown here is derived from an EMBL/GenBank/DDBJ whole genome shotgun (WGS) entry which is preliminary data.</text>
</comment>
<dbReference type="Proteomes" id="UP001066276">
    <property type="component" value="Chromosome 11"/>
</dbReference>
<gene>
    <name evidence="2" type="ORF">NDU88_006950</name>
</gene>
<evidence type="ECO:0000313" key="2">
    <source>
        <dbReference type="EMBL" id="KAJ1093861.1"/>
    </source>
</evidence>
<evidence type="ECO:0000256" key="1">
    <source>
        <dbReference type="SAM" id="MobiDB-lite"/>
    </source>
</evidence>
<feature type="compositionally biased region" description="Basic and acidic residues" evidence="1">
    <location>
        <begin position="15"/>
        <end position="25"/>
    </location>
</feature>
<reference evidence="2" key="1">
    <citation type="journal article" date="2022" name="bioRxiv">
        <title>Sequencing and chromosome-scale assembly of the giantPleurodeles waltlgenome.</title>
        <authorList>
            <person name="Brown T."/>
            <person name="Elewa A."/>
            <person name="Iarovenko S."/>
            <person name="Subramanian E."/>
            <person name="Araus A.J."/>
            <person name="Petzold A."/>
            <person name="Susuki M."/>
            <person name="Suzuki K.-i.T."/>
            <person name="Hayashi T."/>
            <person name="Toyoda A."/>
            <person name="Oliveira C."/>
            <person name="Osipova E."/>
            <person name="Leigh N.D."/>
            <person name="Simon A."/>
            <person name="Yun M.H."/>
        </authorList>
    </citation>
    <scope>NUCLEOTIDE SEQUENCE</scope>
    <source>
        <strain evidence="2">20211129_DDA</strain>
        <tissue evidence="2">Liver</tissue>
    </source>
</reference>
<evidence type="ECO:0000313" key="3">
    <source>
        <dbReference type="Proteomes" id="UP001066276"/>
    </source>
</evidence>
<name>A0AAV7LQL6_PLEWA</name>
<dbReference type="EMBL" id="JANPWB010000015">
    <property type="protein sequence ID" value="KAJ1093861.1"/>
    <property type="molecule type" value="Genomic_DNA"/>
</dbReference>
<protein>
    <submittedName>
        <fullName evidence="2">Uncharacterized protein</fullName>
    </submittedName>
</protein>
<dbReference type="AlphaFoldDB" id="A0AAV7LQL6"/>
<feature type="region of interest" description="Disordered" evidence="1">
    <location>
        <begin position="1"/>
        <end position="35"/>
    </location>
</feature>